<proteinExistence type="predicted"/>
<accession>A0ABQ8T4A4</accession>
<keyword evidence="2" id="KW-1185">Reference proteome</keyword>
<evidence type="ECO:0000313" key="2">
    <source>
        <dbReference type="Proteomes" id="UP001148838"/>
    </source>
</evidence>
<dbReference type="Proteomes" id="UP001148838">
    <property type="component" value="Unassembled WGS sequence"/>
</dbReference>
<dbReference type="EMBL" id="JAJSOF020000015">
    <property type="protein sequence ID" value="KAJ4441327.1"/>
    <property type="molecule type" value="Genomic_DNA"/>
</dbReference>
<protein>
    <submittedName>
        <fullName evidence="1">Uncharacterized protein</fullName>
    </submittedName>
</protein>
<gene>
    <name evidence="1" type="ORF">ANN_11182</name>
</gene>
<comment type="caution">
    <text evidence="1">The sequence shown here is derived from an EMBL/GenBank/DDBJ whole genome shotgun (WGS) entry which is preliminary data.</text>
</comment>
<name>A0ABQ8T4A4_PERAM</name>
<organism evidence="1 2">
    <name type="scientific">Periplaneta americana</name>
    <name type="common">American cockroach</name>
    <name type="synonym">Blatta americana</name>
    <dbReference type="NCBI Taxonomy" id="6978"/>
    <lineage>
        <taxon>Eukaryota</taxon>
        <taxon>Metazoa</taxon>
        <taxon>Ecdysozoa</taxon>
        <taxon>Arthropoda</taxon>
        <taxon>Hexapoda</taxon>
        <taxon>Insecta</taxon>
        <taxon>Pterygota</taxon>
        <taxon>Neoptera</taxon>
        <taxon>Polyneoptera</taxon>
        <taxon>Dictyoptera</taxon>
        <taxon>Blattodea</taxon>
        <taxon>Blattoidea</taxon>
        <taxon>Blattidae</taxon>
        <taxon>Blattinae</taxon>
        <taxon>Periplaneta</taxon>
    </lineage>
</organism>
<evidence type="ECO:0000313" key="1">
    <source>
        <dbReference type="EMBL" id="KAJ4441327.1"/>
    </source>
</evidence>
<sequence length="84" mass="9601">MIDSVSETLCTNTKKRKRFGRVNDAFKKLGAQCFEASKECYCRNKCSEKLQVFDIQKIIHDFNALADWNAQSSHLAGLMTLQLI</sequence>
<reference evidence="1 2" key="1">
    <citation type="journal article" date="2022" name="Allergy">
        <title>Genome assembly and annotation of Periplaneta americana reveal a comprehensive cockroach allergen profile.</title>
        <authorList>
            <person name="Wang L."/>
            <person name="Xiong Q."/>
            <person name="Saelim N."/>
            <person name="Wang L."/>
            <person name="Nong W."/>
            <person name="Wan A.T."/>
            <person name="Shi M."/>
            <person name="Liu X."/>
            <person name="Cao Q."/>
            <person name="Hui J.H.L."/>
            <person name="Sookrung N."/>
            <person name="Leung T.F."/>
            <person name="Tungtrongchitr A."/>
            <person name="Tsui S.K.W."/>
        </authorList>
    </citation>
    <scope>NUCLEOTIDE SEQUENCE [LARGE SCALE GENOMIC DNA]</scope>
    <source>
        <strain evidence="1">PWHHKU_190912</strain>
    </source>
</reference>